<evidence type="ECO:0000256" key="1">
    <source>
        <dbReference type="SAM" id="SignalP"/>
    </source>
</evidence>
<dbReference type="EMBL" id="MDCO01000015">
    <property type="protein sequence ID" value="OEJ13093.1"/>
    <property type="molecule type" value="Genomic_DNA"/>
</dbReference>
<dbReference type="AlphaFoldDB" id="A0A1E5NAA2"/>
<organism evidence="2 3">
    <name type="scientific">Brachyspira hampsonii</name>
    <dbReference type="NCBI Taxonomy" id="1287055"/>
    <lineage>
        <taxon>Bacteria</taxon>
        <taxon>Pseudomonadati</taxon>
        <taxon>Spirochaetota</taxon>
        <taxon>Spirochaetia</taxon>
        <taxon>Brachyspirales</taxon>
        <taxon>Brachyspiraceae</taxon>
        <taxon>Brachyspira</taxon>
    </lineage>
</organism>
<reference evidence="2 3" key="1">
    <citation type="submission" date="2016-08" db="EMBL/GenBank/DDBJ databases">
        <title>Characterization and recognition of Brachyspira hampsonii sp. nov., a novel intestinal spirochete that is pathogenic to pigs.</title>
        <authorList>
            <person name="Mirajkar N."/>
            <person name="La T."/>
            <person name="Phillips N."/>
            <person name="Hampson D."/>
            <person name="Gebhart C."/>
        </authorList>
    </citation>
    <scope>NUCLEOTIDE SEQUENCE [LARGE SCALE GENOMIC DNA]</scope>
    <source>
        <strain evidence="2 3">P280/1</strain>
    </source>
</reference>
<evidence type="ECO:0000313" key="2">
    <source>
        <dbReference type="EMBL" id="OEJ13093.1"/>
    </source>
</evidence>
<dbReference type="Proteomes" id="UP000095247">
    <property type="component" value="Unassembled WGS sequence"/>
</dbReference>
<gene>
    <name evidence="2" type="ORF">BFL38_00575</name>
</gene>
<protein>
    <submittedName>
        <fullName evidence="2">Uncharacterized protein</fullName>
    </submittedName>
</protein>
<evidence type="ECO:0000313" key="3">
    <source>
        <dbReference type="Proteomes" id="UP000095247"/>
    </source>
</evidence>
<feature type="chain" id="PRO_5009182174" evidence="1">
    <location>
        <begin position="22"/>
        <end position="98"/>
    </location>
</feature>
<keyword evidence="1" id="KW-0732">Signal</keyword>
<comment type="caution">
    <text evidence="2">The sequence shown here is derived from an EMBL/GenBank/DDBJ whole genome shotgun (WGS) entry which is preliminary data.</text>
</comment>
<sequence>MKKIFLLITIMSLIIIQCGNKTDNQTTSNNNVNTNETVQSNECRTLAAGHGITVKLKPIKYYTPAPQAGSRHILNPDLIPEVVFEICDTSRHLNIKGL</sequence>
<feature type="signal peptide" evidence="1">
    <location>
        <begin position="1"/>
        <end position="21"/>
    </location>
</feature>
<name>A0A1E5NAA2_9SPIR</name>
<accession>A0A1E5NAA2</accession>
<proteinExistence type="predicted"/>